<dbReference type="EMBL" id="JACBZR010000001">
    <property type="protein sequence ID" value="NYI78336.1"/>
    <property type="molecule type" value="Genomic_DNA"/>
</dbReference>
<evidence type="ECO:0000256" key="3">
    <source>
        <dbReference type="ARBA" id="ARBA00023163"/>
    </source>
</evidence>
<evidence type="ECO:0000256" key="1">
    <source>
        <dbReference type="ARBA" id="ARBA00023015"/>
    </source>
</evidence>
<dbReference type="RefSeq" id="WP_179658676.1">
    <property type="nucleotide sequence ID" value="NZ_JACBZR010000001.1"/>
</dbReference>
<dbReference type="InterPro" id="IPR009057">
    <property type="entry name" value="Homeodomain-like_sf"/>
</dbReference>
<organism evidence="6 7">
    <name type="scientific">Nocardioides panzhihuensis</name>
    <dbReference type="NCBI Taxonomy" id="860243"/>
    <lineage>
        <taxon>Bacteria</taxon>
        <taxon>Bacillati</taxon>
        <taxon>Actinomycetota</taxon>
        <taxon>Actinomycetes</taxon>
        <taxon>Propionibacteriales</taxon>
        <taxon>Nocardioidaceae</taxon>
        <taxon>Nocardioides</taxon>
    </lineage>
</organism>
<dbReference type="PROSITE" id="PS50977">
    <property type="entry name" value="HTH_TETR_2"/>
    <property type="match status" value="1"/>
</dbReference>
<dbReference type="GO" id="GO:0000976">
    <property type="term" value="F:transcription cis-regulatory region binding"/>
    <property type="evidence" value="ECO:0007669"/>
    <property type="project" value="TreeGrafter"/>
</dbReference>
<comment type="caution">
    <text evidence="6">The sequence shown here is derived from an EMBL/GenBank/DDBJ whole genome shotgun (WGS) entry which is preliminary data.</text>
</comment>
<sequence>MGDPVTAAPAPRPGLSTELIVDTALRLIARDGADSLSMRQLSAELGVSLGATYRHVDSKDELLVLCGRRLCARSFLERVPGSDPLAWVRDQVMHFYDLLRAHPGMADHTLFAGNVDPDLSAAVRASLVEAGHSEANVEKVGLILTLYTAGALMAANRPTSPHPASNTRELIVSGIDFILRSYASDEPGSARPSEA</sequence>
<dbReference type="Proteomes" id="UP000564496">
    <property type="component" value="Unassembled WGS sequence"/>
</dbReference>
<dbReference type="PANTHER" id="PTHR30055">
    <property type="entry name" value="HTH-TYPE TRANSCRIPTIONAL REGULATOR RUTR"/>
    <property type="match status" value="1"/>
</dbReference>
<accession>A0A7Z0ISW4</accession>
<dbReference type="PANTHER" id="PTHR30055:SF151">
    <property type="entry name" value="TRANSCRIPTIONAL REGULATORY PROTEIN"/>
    <property type="match status" value="1"/>
</dbReference>
<keyword evidence="1" id="KW-0805">Transcription regulation</keyword>
<keyword evidence="3" id="KW-0804">Transcription</keyword>
<evidence type="ECO:0000256" key="2">
    <source>
        <dbReference type="ARBA" id="ARBA00023125"/>
    </source>
</evidence>
<dbReference type="SUPFAM" id="SSF48498">
    <property type="entry name" value="Tetracyclin repressor-like, C-terminal domain"/>
    <property type="match status" value="1"/>
</dbReference>
<keyword evidence="2 4" id="KW-0238">DNA-binding</keyword>
<evidence type="ECO:0000256" key="4">
    <source>
        <dbReference type="PROSITE-ProRule" id="PRU00335"/>
    </source>
</evidence>
<dbReference type="InterPro" id="IPR001647">
    <property type="entry name" value="HTH_TetR"/>
</dbReference>
<reference evidence="6 7" key="1">
    <citation type="submission" date="2020-07" db="EMBL/GenBank/DDBJ databases">
        <title>Sequencing the genomes of 1000 actinobacteria strains.</title>
        <authorList>
            <person name="Klenk H.-P."/>
        </authorList>
    </citation>
    <scope>NUCLEOTIDE SEQUENCE [LARGE SCALE GENOMIC DNA]</scope>
    <source>
        <strain evidence="6 7">DSM 26487</strain>
    </source>
</reference>
<dbReference type="PRINTS" id="PR00455">
    <property type="entry name" value="HTHTETR"/>
</dbReference>
<dbReference type="InterPro" id="IPR036271">
    <property type="entry name" value="Tet_transcr_reg_TetR-rel_C_sf"/>
</dbReference>
<dbReference type="Pfam" id="PF00440">
    <property type="entry name" value="TetR_N"/>
    <property type="match status" value="1"/>
</dbReference>
<protein>
    <submittedName>
        <fullName evidence="6">AcrR family transcriptional regulator</fullName>
    </submittedName>
</protein>
<dbReference type="AlphaFoldDB" id="A0A7Z0ISW4"/>
<evidence type="ECO:0000259" key="5">
    <source>
        <dbReference type="PROSITE" id="PS50977"/>
    </source>
</evidence>
<dbReference type="GO" id="GO:0003700">
    <property type="term" value="F:DNA-binding transcription factor activity"/>
    <property type="evidence" value="ECO:0007669"/>
    <property type="project" value="TreeGrafter"/>
</dbReference>
<evidence type="ECO:0000313" key="6">
    <source>
        <dbReference type="EMBL" id="NYI78336.1"/>
    </source>
</evidence>
<dbReference type="SUPFAM" id="SSF46689">
    <property type="entry name" value="Homeodomain-like"/>
    <property type="match status" value="1"/>
</dbReference>
<feature type="domain" description="HTH tetR-type" evidence="5">
    <location>
        <begin position="14"/>
        <end position="74"/>
    </location>
</feature>
<keyword evidence="7" id="KW-1185">Reference proteome</keyword>
<dbReference type="InterPro" id="IPR050109">
    <property type="entry name" value="HTH-type_TetR-like_transc_reg"/>
</dbReference>
<evidence type="ECO:0000313" key="7">
    <source>
        <dbReference type="Proteomes" id="UP000564496"/>
    </source>
</evidence>
<gene>
    <name evidence="6" type="ORF">BJ988_002984</name>
</gene>
<dbReference type="Gene3D" id="1.10.357.10">
    <property type="entry name" value="Tetracycline Repressor, domain 2"/>
    <property type="match status" value="1"/>
</dbReference>
<name>A0A7Z0ISW4_9ACTN</name>
<proteinExistence type="predicted"/>
<feature type="DNA-binding region" description="H-T-H motif" evidence="4">
    <location>
        <begin position="37"/>
        <end position="56"/>
    </location>
</feature>